<proteinExistence type="predicted"/>
<accession>A0A268P1F7</accession>
<reference evidence="3 4" key="1">
    <citation type="submission" date="2017-07" db="EMBL/GenBank/DDBJ databases">
        <title>Isolation and whole genome analysis of endospore-forming bacteria from heroin.</title>
        <authorList>
            <person name="Kalinowski J."/>
            <person name="Ahrens B."/>
            <person name="Al-Dilaimi A."/>
            <person name="Winkler A."/>
            <person name="Wibberg D."/>
            <person name="Schleenbecker U."/>
            <person name="Ruckert C."/>
            <person name="Wolfel R."/>
            <person name="Grass G."/>
        </authorList>
    </citation>
    <scope>NUCLEOTIDE SEQUENCE [LARGE SCALE GENOMIC DNA]</scope>
    <source>
        <strain evidence="3 4">7539</strain>
    </source>
</reference>
<organism evidence="3 4">
    <name type="scientific">Shouchella clausii</name>
    <name type="common">Alkalihalobacillus clausii</name>
    <dbReference type="NCBI Taxonomy" id="79880"/>
    <lineage>
        <taxon>Bacteria</taxon>
        <taxon>Bacillati</taxon>
        <taxon>Bacillota</taxon>
        <taxon>Bacilli</taxon>
        <taxon>Bacillales</taxon>
        <taxon>Bacillaceae</taxon>
        <taxon>Shouchella</taxon>
    </lineage>
</organism>
<keyword evidence="1" id="KW-0175">Coiled coil</keyword>
<dbReference type="Proteomes" id="UP000216207">
    <property type="component" value="Unassembled WGS sequence"/>
</dbReference>
<name>A0A268P1F7_SHOCL</name>
<dbReference type="RefSeq" id="WP_095326542.1">
    <property type="nucleotide sequence ID" value="NZ_NPCC01000011.1"/>
</dbReference>
<dbReference type="AlphaFoldDB" id="A0A268P1F7"/>
<feature type="region of interest" description="Disordered" evidence="2">
    <location>
        <begin position="1"/>
        <end position="24"/>
    </location>
</feature>
<sequence>MSRAKMREKAKQIKDREKEHKNAVQAQFRVKMKQVKQPSKPSISQDQPTMSISERLQIERKKRKHLSKQLLHMEKKIEQTTAKLTKKEAQTGKLKKQIGQLSKQLEQTKADAKRAKETLSSVTEENQSLKRELLDLQNEIGQARNQLALHHNHLKKIGNLERENKALKEQMKQLFAQQQPPDERLQQQLKQRKEEVQQLQRCIRRLKKKKEPTVFEMHQQLCQQLTNETLKNYLPNGRHLFAELVQDIEMLANRQNKQNRQQTLQELDQDSSLLFGTTFRQQQTENLLFRDLEGQVYQIEHQDEVDHSELPVKAKRVSENKVEIIKAYQTMPKQMRRCKRKAKKQQVKDKPLLIPIGTFRVCLIGAQRLQQYKKRLEQYGVHVTVCNPYEDGAETIRNACKKSALTIVCTQHTSHTALALARSSSQHLECIKHDNEDNLVARTRFFAKWRLLQIERDKKTETVSVLVREEEIS</sequence>
<protein>
    <recommendedName>
        <fullName evidence="5">DUF2325 domain-containing protein</fullName>
    </recommendedName>
</protein>
<evidence type="ECO:0008006" key="5">
    <source>
        <dbReference type="Google" id="ProtNLM"/>
    </source>
</evidence>
<dbReference type="EMBL" id="NPCC01000011">
    <property type="protein sequence ID" value="PAE89165.1"/>
    <property type="molecule type" value="Genomic_DNA"/>
</dbReference>
<gene>
    <name evidence="3" type="ORF">CHH72_10010</name>
</gene>
<comment type="caution">
    <text evidence="3">The sequence shown here is derived from an EMBL/GenBank/DDBJ whole genome shotgun (WGS) entry which is preliminary data.</text>
</comment>
<dbReference type="Gene3D" id="1.10.287.1490">
    <property type="match status" value="1"/>
</dbReference>
<evidence type="ECO:0000256" key="1">
    <source>
        <dbReference type="SAM" id="Coils"/>
    </source>
</evidence>
<evidence type="ECO:0000256" key="2">
    <source>
        <dbReference type="SAM" id="MobiDB-lite"/>
    </source>
</evidence>
<evidence type="ECO:0000313" key="3">
    <source>
        <dbReference type="EMBL" id="PAE89165.1"/>
    </source>
</evidence>
<evidence type="ECO:0000313" key="4">
    <source>
        <dbReference type="Proteomes" id="UP000216207"/>
    </source>
</evidence>
<feature type="compositionally biased region" description="Basic and acidic residues" evidence="2">
    <location>
        <begin position="1"/>
        <end position="22"/>
    </location>
</feature>
<feature type="coiled-coil region" evidence="1">
    <location>
        <begin position="63"/>
        <end position="209"/>
    </location>
</feature>